<proteinExistence type="predicted"/>
<gene>
    <name evidence="2" type="ORF">G3T38_16885</name>
</gene>
<keyword evidence="3" id="KW-1185">Reference proteome</keyword>
<accession>A0A6P0HR61</accession>
<dbReference type="Gene3D" id="1.10.357.10">
    <property type="entry name" value="Tetracycline Repressor, domain 2"/>
    <property type="match status" value="1"/>
</dbReference>
<comment type="caution">
    <text evidence="2">The sequence shown here is derived from an EMBL/GenBank/DDBJ whole genome shotgun (WGS) entry which is preliminary data.</text>
</comment>
<dbReference type="RefSeq" id="WP_163773495.1">
    <property type="nucleotide sequence ID" value="NZ_JAAGXA010000013.1"/>
</dbReference>
<feature type="domain" description="HTH-type transcriptional repressor KstR2 C-terminal" evidence="1">
    <location>
        <begin position="6"/>
        <end position="55"/>
    </location>
</feature>
<dbReference type="Pfam" id="PF17932">
    <property type="entry name" value="TetR_C_24"/>
    <property type="match status" value="1"/>
</dbReference>
<reference evidence="2 3" key="1">
    <citation type="journal article" date="2014" name="Int. J. Syst. Evol. Microbiol.">
        <title>Nocardioides zeae sp. nov., isolated from the stem of Zea mays.</title>
        <authorList>
            <person name="Glaeser S.P."/>
            <person name="McInroy J.A."/>
            <person name="Busse H.J."/>
            <person name="Kampfer P."/>
        </authorList>
    </citation>
    <scope>NUCLEOTIDE SEQUENCE [LARGE SCALE GENOMIC DNA]</scope>
    <source>
        <strain evidence="2 3">JCM 30728</strain>
    </source>
</reference>
<dbReference type="EMBL" id="JAAGXA010000013">
    <property type="protein sequence ID" value="NEN79945.1"/>
    <property type="molecule type" value="Genomic_DNA"/>
</dbReference>
<name>A0A6P0HR61_9ACTN</name>
<dbReference type="InterPro" id="IPR041490">
    <property type="entry name" value="KstR2_TetR_C"/>
</dbReference>
<dbReference type="AlphaFoldDB" id="A0A6P0HR61"/>
<evidence type="ECO:0000313" key="3">
    <source>
        <dbReference type="Proteomes" id="UP000468687"/>
    </source>
</evidence>
<evidence type="ECO:0000259" key="1">
    <source>
        <dbReference type="Pfam" id="PF17932"/>
    </source>
</evidence>
<dbReference type="Proteomes" id="UP000468687">
    <property type="component" value="Unassembled WGS sequence"/>
</dbReference>
<evidence type="ECO:0000313" key="2">
    <source>
        <dbReference type="EMBL" id="NEN79945.1"/>
    </source>
</evidence>
<sequence>MLTGVAGVSAVTEPLDASRAVVTMCTALAQWYRPTGPATPEQVAAGYVELALDAVRCRPSARPLPRR</sequence>
<protein>
    <recommendedName>
        <fullName evidence="1">HTH-type transcriptional repressor KstR2 C-terminal domain-containing protein</fullName>
    </recommendedName>
</protein>
<organism evidence="2 3">
    <name type="scientific">Nocardioides zeae</name>
    <dbReference type="NCBI Taxonomy" id="1457234"/>
    <lineage>
        <taxon>Bacteria</taxon>
        <taxon>Bacillati</taxon>
        <taxon>Actinomycetota</taxon>
        <taxon>Actinomycetes</taxon>
        <taxon>Propionibacteriales</taxon>
        <taxon>Nocardioidaceae</taxon>
        <taxon>Nocardioides</taxon>
    </lineage>
</organism>